<accession>A0A815BKF4</accession>
<dbReference type="Proteomes" id="UP000663829">
    <property type="component" value="Unassembled WGS sequence"/>
</dbReference>
<dbReference type="EMBL" id="CAJOBC010024685">
    <property type="protein sequence ID" value="CAF4064082.1"/>
    <property type="molecule type" value="Genomic_DNA"/>
</dbReference>
<reference evidence="2" key="1">
    <citation type="submission" date="2021-02" db="EMBL/GenBank/DDBJ databases">
        <authorList>
            <person name="Nowell W R."/>
        </authorList>
    </citation>
    <scope>NUCLEOTIDE SEQUENCE</scope>
</reference>
<sequence>MTRYELSNFIKTKIPDVKLTDIQSNRNGTLTKFASDVYSYNKILLELAKHKYDNANYVKVYTSRSTEKVTQTDKQAFLKNVDVEIAIQEIEAALKSSEFDIDTVERLKNYKKDGDGTTCNAQNQQIKCKNYNGQHLVTFLPSTFSSSMPQNAHCDVEFAIEEEENDSTNIDDNKDNDDEKSIELDEPSTSTTTNYDITAASLHETNLHQKQTHIIKF</sequence>
<keyword evidence="4" id="KW-1185">Reference proteome</keyword>
<gene>
    <name evidence="2" type="ORF">GPM918_LOCUS27221</name>
    <name evidence="3" type="ORF">SRO942_LOCUS27511</name>
</gene>
<dbReference type="EMBL" id="CAJNOQ010011323">
    <property type="protein sequence ID" value="CAF1273907.1"/>
    <property type="molecule type" value="Genomic_DNA"/>
</dbReference>
<organism evidence="2 4">
    <name type="scientific">Didymodactylos carnosus</name>
    <dbReference type="NCBI Taxonomy" id="1234261"/>
    <lineage>
        <taxon>Eukaryota</taxon>
        <taxon>Metazoa</taxon>
        <taxon>Spiralia</taxon>
        <taxon>Gnathifera</taxon>
        <taxon>Rotifera</taxon>
        <taxon>Eurotatoria</taxon>
        <taxon>Bdelloidea</taxon>
        <taxon>Philodinida</taxon>
        <taxon>Philodinidae</taxon>
        <taxon>Didymodactylos</taxon>
    </lineage>
</organism>
<dbReference type="AlphaFoldDB" id="A0A815BKF4"/>
<proteinExistence type="predicted"/>
<dbReference type="Proteomes" id="UP000681722">
    <property type="component" value="Unassembled WGS sequence"/>
</dbReference>
<evidence type="ECO:0000313" key="3">
    <source>
        <dbReference type="EMBL" id="CAF4064082.1"/>
    </source>
</evidence>
<comment type="caution">
    <text evidence="2">The sequence shown here is derived from an EMBL/GenBank/DDBJ whole genome shotgun (WGS) entry which is preliminary data.</text>
</comment>
<feature type="compositionally biased region" description="Basic and acidic residues" evidence="1">
    <location>
        <begin position="171"/>
        <end position="183"/>
    </location>
</feature>
<evidence type="ECO:0000313" key="2">
    <source>
        <dbReference type="EMBL" id="CAF1273907.1"/>
    </source>
</evidence>
<name>A0A815BKF4_9BILA</name>
<evidence type="ECO:0000313" key="4">
    <source>
        <dbReference type="Proteomes" id="UP000663829"/>
    </source>
</evidence>
<protein>
    <submittedName>
        <fullName evidence="2">Uncharacterized protein</fullName>
    </submittedName>
</protein>
<evidence type="ECO:0000256" key="1">
    <source>
        <dbReference type="SAM" id="MobiDB-lite"/>
    </source>
</evidence>
<feature type="region of interest" description="Disordered" evidence="1">
    <location>
        <begin position="162"/>
        <end position="194"/>
    </location>
</feature>